<accession>A0A8J6A491</accession>
<keyword evidence="3 11" id="KW-0812">Transmembrane</keyword>
<evidence type="ECO:0000256" key="1">
    <source>
        <dbReference type="ARBA" id="ARBA00004473"/>
    </source>
</evidence>
<dbReference type="EMBL" id="JAGFMF010011719">
    <property type="protein sequence ID" value="KAG8514961.1"/>
    <property type="molecule type" value="Genomic_DNA"/>
</dbReference>
<proteinExistence type="inferred from homology"/>
<evidence type="ECO:0000256" key="10">
    <source>
        <dbReference type="SAM" id="MobiDB-lite"/>
    </source>
</evidence>
<feature type="compositionally biased region" description="Basic residues" evidence="10">
    <location>
        <begin position="343"/>
        <end position="353"/>
    </location>
</feature>
<feature type="region of interest" description="Disordered" evidence="10">
    <location>
        <begin position="176"/>
        <end position="257"/>
    </location>
</feature>
<keyword evidence="13" id="KW-1185">Reference proteome</keyword>
<keyword evidence="7" id="KW-0539">Nucleus</keyword>
<dbReference type="Proteomes" id="UP000700334">
    <property type="component" value="Unassembled WGS sequence"/>
</dbReference>
<dbReference type="AlphaFoldDB" id="A0A8J6A491"/>
<dbReference type="OrthoDB" id="2015098at2759"/>
<comment type="similarity">
    <text evidence="2">Belongs to the TMEM120 family.</text>
</comment>
<evidence type="ECO:0000256" key="4">
    <source>
        <dbReference type="ARBA" id="ARBA00022989"/>
    </source>
</evidence>
<keyword evidence="6 11" id="KW-0472">Membrane</keyword>
<comment type="caution">
    <text evidence="12">The sequence shown here is derived from an EMBL/GenBank/DDBJ whole genome shotgun (WGS) entry which is preliminary data.</text>
</comment>
<reference evidence="12" key="1">
    <citation type="journal article" date="2021" name="Evol. Appl.">
        <title>The genome of the Pyrenean desman and the effects of bottlenecks and inbreeding on the genomic landscape of an endangered species.</title>
        <authorList>
            <person name="Escoda L."/>
            <person name="Castresana J."/>
        </authorList>
    </citation>
    <scope>NUCLEOTIDE SEQUENCE</scope>
    <source>
        <strain evidence="12">IBE-C5619</strain>
    </source>
</reference>
<dbReference type="GO" id="GO:0005637">
    <property type="term" value="C:nuclear inner membrane"/>
    <property type="evidence" value="ECO:0007669"/>
    <property type="project" value="UniProtKB-SubCell"/>
</dbReference>
<comment type="function">
    <text evidence="8">Necessary for efficient adipogenesis. Does not show ion channel activity.</text>
</comment>
<organism evidence="12 13">
    <name type="scientific">Galemys pyrenaicus</name>
    <name type="common">Iberian desman</name>
    <name type="synonym">Pyrenean desman</name>
    <dbReference type="NCBI Taxonomy" id="202257"/>
    <lineage>
        <taxon>Eukaryota</taxon>
        <taxon>Metazoa</taxon>
        <taxon>Chordata</taxon>
        <taxon>Craniata</taxon>
        <taxon>Vertebrata</taxon>
        <taxon>Euteleostomi</taxon>
        <taxon>Mammalia</taxon>
        <taxon>Eutheria</taxon>
        <taxon>Laurasiatheria</taxon>
        <taxon>Eulipotyphla</taxon>
        <taxon>Talpidae</taxon>
        <taxon>Galemys</taxon>
    </lineage>
</organism>
<evidence type="ECO:0000256" key="5">
    <source>
        <dbReference type="ARBA" id="ARBA00023054"/>
    </source>
</evidence>
<feature type="transmembrane region" description="Helical" evidence="11">
    <location>
        <begin position="901"/>
        <end position="925"/>
    </location>
</feature>
<evidence type="ECO:0000256" key="7">
    <source>
        <dbReference type="ARBA" id="ARBA00023242"/>
    </source>
</evidence>
<gene>
    <name evidence="12" type="ORF">J0S82_003857</name>
</gene>
<feature type="region of interest" description="Disordered" evidence="10">
    <location>
        <begin position="310"/>
        <end position="372"/>
    </location>
</feature>
<evidence type="ECO:0000256" key="8">
    <source>
        <dbReference type="ARBA" id="ARBA00045162"/>
    </source>
</evidence>
<dbReference type="PANTHER" id="PTHR21433">
    <property type="entry name" value="TRANSMEMBRANE PROTEIN INDUCED BY TUMOR NECROSIS FACTOR ALPHA"/>
    <property type="match status" value="1"/>
</dbReference>
<evidence type="ECO:0000256" key="9">
    <source>
        <dbReference type="SAM" id="Coils"/>
    </source>
</evidence>
<sequence>MSQPAPGRCLGIHHPCSVRSRQACPELRGAAVLLRGGCGLSTELVREEGARFCSNYLDNRCKDNHRMDSKDYLGGMWGGPRQLGSLRSPSQPTSACSPALTCGAEPGFRVARGSAGVPGAGHYGNAGAGASRSARPFLLACVLQLGCRSPAAECPPLHRLAARGWWASWRHPSCKGRPRDALTLNSGSRAAGNKPVASAQPAGRGARDTRPEPSRRSRGAARAGPETPAAAAGRGRVRRRGPARGRGGARGGRAVTSARVAGCAGTAGARGGAAGVGAAGGRVAEPPPPAMAGALERCAREWHELDGEFQELQVGPGRGRSSAPRPARGPPGRRGSAGAGPPRLRRWGAHPPRHPLEPRARCPRAPPAPQKVGLEAPRKFRRVHVPRGAAAARDLRAHPAGSPQRTSLRRWQLGVGRPDFSPPLVKVRVGIERGVWGVRLSRKEVTGRWLLPEADPAELGLAARCLCPPHMLLPPLAAPVSDITGRCWCVTQNLSRCGTGRGAGVRPAVGEGAAQLLGLLLRFFRKLEVTEAKNQTAGDGFSGGRGRGEPIRTAVGRLAARESLRRFERAVPPPFPGELRATPDAATHALHPCPALPQETHRVYRQKLEELTALQTLCSSSVQRQKSRLKDLRRTLQGCRRHASREEAELIQRMGAGIKERQNVFFDMEAYLPKKNGFAYKDEYEKFKLYLTIILLLGAVACRFVLHYRVTDEVFNFLLVWYYCTLTIRESILISNGSRYPGRVVERQGRAKPVARGRPARVSPSVPFPGRGLGRKSPSRGVAMACRAALSGLWTTDGLRTTGIPAPNGLIYQKFRSQFLAFSIFQSCVQFLQYYYQRGCLYRLRALGERNHLDLTVEGFQSWMWRGLTFLLPFLFCGHFWQLYNAVTLFELSSHEECREWQVFVLALTFLVLFLGNFLTTLKVVHAKLQQNRGKAKKP</sequence>
<dbReference type="Pfam" id="PF07851">
    <property type="entry name" value="TMEM120A-B"/>
    <property type="match status" value="2"/>
</dbReference>
<evidence type="ECO:0000313" key="12">
    <source>
        <dbReference type="EMBL" id="KAG8514961.1"/>
    </source>
</evidence>
<feature type="compositionally biased region" description="Basic and acidic residues" evidence="10">
    <location>
        <begin position="205"/>
        <end position="215"/>
    </location>
</feature>
<evidence type="ECO:0000256" key="2">
    <source>
        <dbReference type="ARBA" id="ARBA00009700"/>
    </source>
</evidence>
<dbReference type="PANTHER" id="PTHR21433:SF2">
    <property type="entry name" value="TRANSMEMBRANE PROTEIN 120B"/>
    <property type="match status" value="1"/>
</dbReference>
<keyword evidence="5 9" id="KW-0175">Coiled coil</keyword>
<name>A0A8J6A491_GALPY</name>
<dbReference type="GO" id="GO:0045444">
    <property type="term" value="P:fat cell differentiation"/>
    <property type="evidence" value="ECO:0007669"/>
    <property type="project" value="TreeGrafter"/>
</dbReference>
<evidence type="ECO:0000256" key="6">
    <source>
        <dbReference type="ARBA" id="ARBA00023136"/>
    </source>
</evidence>
<evidence type="ECO:0000313" key="13">
    <source>
        <dbReference type="Proteomes" id="UP000700334"/>
    </source>
</evidence>
<comment type="subcellular location">
    <subcellularLocation>
        <location evidence="1">Nucleus inner membrane</location>
        <topology evidence="1">Multi-pass membrane protein</topology>
    </subcellularLocation>
</comment>
<feature type="coiled-coil region" evidence="9">
    <location>
        <begin position="622"/>
        <end position="649"/>
    </location>
</feature>
<protein>
    <submittedName>
        <fullName evidence="12">Transmembrane protein 120B</fullName>
    </submittedName>
</protein>
<evidence type="ECO:0000256" key="3">
    <source>
        <dbReference type="ARBA" id="ARBA00022692"/>
    </source>
</evidence>
<feature type="compositionally biased region" description="Low complexity" evidence="10">
    <location>
        <begin position="220"/>
        <end position="234"/>
    </location>
</feature>
<keyword evidence="4 11" id="KW-1133">Transmembrane helix</keyword>
<evidence type="ECO:0000256" key="11">
    <source>
        <dbReference type="SAM" id="Phobius"/>
    </source>
</evidence>
<dbReference type="InterPro" id="IPR012926">
    <property type="entry name" value="TMEM120A/B"/>
</dbReference>
<feature type="compositionally biased region" description="Low complexity" evidence="10">
    <location>
        <begin position="333"/>
        <end position="342"/>
    </location>
</feature>
<feature type="transmembrane region" description="Helical" evidence="11">
    <location>
        <begin position="863"/>
        <end position="881"/>
    </location>
</feature>
<feature type="transmembrane region" description="Helical" evidence="11">
    <location>
        <begin position="689"/>
        <end position="708"/>
    </location>
</feature>